<dbReference type="Proteomes" id="UP000264883">
    <property type="component" value="Chromosome"/>
</dbReference>
<keyword evidence="1" id="KW-1133">Transmembrane helix</keyword>
<keyword evidence="1" id="KW-0812">Transmembrane</keyword>
<name>A0A343JBE0_9CLOT</name>
<proteinExistence type="predicted"/>
<accession>A0A343JBE0</accession>
<evidence type="ECO:0000313" key="3">
    <source>
        <dbReference type="Proteomes" id="UP000264883"/>
    </source>
</evidence>
<keyword evidence="3" id="KW-1185">Reference proteome</keyword>
<dbReference type="EMBL" id="CP016786">
    <property type="protein sequence ID" value="ASW42848.1"/>
    <property type="molecule type" value="Genomic_DNA"/>
</dbReference>
<gene>
    <name evidence="2" type="ORF">BEN51_04995</name>
</gene>
<organism evidence="2 3">
    <name type="scientific">Clostridium isatidis</name>
    <dbReference type="NCBI Taxonomy" id="182773"/>
    <lineage>
        <taxon>Bacteria</taxon>
        <taxon>Bacillati</taxon>
        <taxon>Bacillota</taxon>
        <taxon>Clostridia</taxon>
        <taxon>Eubacteriales</taxon>
        <taxon>Clostridiaceae</taxon>
        <taxon>Clostridium</taxon>
    </lineage>
</organism>
<evidence type="ECO:0000256" key="1">
    <source>
        <dbReference type="SAM" id="Phobius"/>
    </source>
</evidence>
<dbReference type="RefSeq" id="WP_119864984.1">
    <property type="nucleotide sequence ID" value="NZ_CP016786.1"/>
</dbReference>
<feature type="transmembrane region" description="Helical" evidence="1">
    <location>
        <begin position="43"/>
        <end position="63"/>
    </location>
</feature>
<reference evidence="2 3" key="1">
    <citation type="submission" date="2016-08" db="EMBL/GenBank/DDBJ databases">
        <title>Complete Genome Sequence Of The Indigo Reducing Clostridium isatidis DSM15098.</title>
        <authorList>
            <person name="Little G.T."/>
            <person name="Minton N.P."/>
        </authorList>
    </citation>
    <scope>NUCLEOTIDE SEQUENCE [LARGE SCALE GENOMIC DNA]</scope>
    <source>
        <strain evidence="2 3">DSM 15098</strain>
    </source>
</reference>
<evidence type="ECO:0000313" key="2">
    <source>
        <dbReference type="EMBL" id="ASW42848.1"/>
    </source>
</evidence>
<dbReference type="AlphaFoldDB" id="A0A343JBE0"/>
<protein>
    <submittedName>
        <fullName evidence="2">Uncharacterized protein</fullName>
    </submittedName>
</protein>
<dbReference type="OrthoDB" id="1445390at2"/>
<sequence>MKKKVIYICIGILFFLVITYSIINYGEIVMVVKNFPNTTFRNILEMIDFLITPLLFIVTIMGLKEITVAKEISEVNAKREAFKLSAEQCIYYFENIIPKLDDIDKCFKENKITSIGEVKIKSTSEGIKASVKLDVSRCPEEIFRDITYVLNVIEGFSLYFISGVADERVAFSSVGRTYVNSMEMLLPIICSVQGSGYENVFKLYLLWKDRIDKQEALNQKIKLDKKMQEECFVTTKTIGF</sequence>
<feature type="transmembrane region" description="Helical" evidence="1">
    <location>
        <begin position="5"/>
        <end position="23"/>
    </location>
</feature>
<dbReference type="KEGG" id="cia:BEN51_04995"/>
<keyword evidence="1" id="KW-0472">Membrane</keyword>